<reference evidence="1 2" key="1">
    <citation type="journal article" date="2018" name="Mol. Plant">
        <title>The genome of Artemisia annua provides insight into the evolution of Asteraceae family and artemisinin biosynthesis.</title>
        <authorList>
            <person name="Shen Q."/>
            <person name="Zhang L."/>
            <person name="Liao Z."/>
            <person name="Wang S."/>
            <person name="Yan T."/>
            <person name="Shi P."/>
            <person name="Liu M."/>
            <person name="Fu X."/>
            <person name="Pan Q."/>
            <person name="Wang Y."/>
            <person name="Lv Z."/>
            <person name="Lu X."/>
            <person name="Zhang F."/>
            <person name="Jiang W."/>
            <person name="Ma Y."/>
            <person name="Chen M."/>
            <person name="Hao X."/>
            <person name="Li L."/>
            <person name="Tang Y."/>
            <person name="Lv G."/>
            <person name="Zhou Y."/>
            <person name="Sun X."/>
            <person name="Brodelius P.E."/>
            <person name="Rose J.K.C."/>
            <person name="Tang K."/>
        </authorList>
    </citation>
    <scope>NUCLEOTIDE SEQUENCE [LARGE SCALE GENOMIC DNA]</scope>
    <source>
        <strain evidence="2">cv. Huhao1</strain>
        <tissue evidence="1">Leaf</tissue>
    </source>
</reference>
<evidence type="ECO:0000313" key="1">
    <source>
        <dbReference type="EMBL" id="PWA67560.1"/>
    </source>
</evidence>
<dbReference type="AlphaFoldDB" id="A0A2U1N212"/>
<accession>A0A2U1N212</accession>
<proteinExistence type="predicted"/>
<name>A0A2U1N212_ARTAN</name>
<dbReference type="EMBL" id="PKPP01003813">
    <property type="protein sequence ID" value="PWA67560.1"/>
    <property type="molecule type" value="Genomic_DNA"/>
</dbReference>
<sequence>MVEISPLGKIVIHCSILVFSRCTVSKFPILLWVTIVLSLIIPKLSSKTLLPSTWYAASVVSKLLLALRGHRPTQGVDSMVVLMNLFSQVAKYIVTVEGKIVIHCSVLVFSRCTVSKFPILLWITIVLSLIIPKLSSKTLLPSTWYAASVVSKLLLALRGHRPTQGVDSMVVLMNLFSQVAKYIVTVEGSSCRWIGWYDPEMCARSRMIIPGLLRRRNELEERLEVAQGDVWKWKIYLVLSWILFLIVYALG</sequence>
<protein>
    <submittedName>
        <fullName evidence="1">Zinc finger, GRF-type</fullName>
    </submittedName>
</protein>
<organism evidence="1 2">
    <name type="scientific">Artemisia annua</name>
    <name type="common">Sweet wormwood</name>
    <dbReference type="NCBI Taxonomy" id="35608"/>
    <lineage>
        <taxon>Eukaryota</taxon>
        <taxon>Viridiplantae</taxon>
        <taxon>Streptophyta</taxon>
        <taxon>Embryophyta</taxon>
        <taxon>Tracheophyta</taxon>
        <taxon>Spermatophyta</taxon>
        <taxon>Magnoliopsida</taxon>
        <taxon>eudicotyledons</taxon>
        <taxon>Gunneridae</taxon>
        <taxon>Pentapetalae</taxon>
        <taxon>asterids</taxon>
        <taxon>campanulids</taxon>
        <taxon>Asterales</taxon>
        <taxon>Asteraceae</taxon>
        <taxon>Asteroideae</taxon>
        <taxon>Anthemideae</taxon>
        <taxon>Artemisiinae</taxon>
        <taxon>Artemisia</taxon>
    </lineage>
</organism>
<keyword evidence="2" id="KW-1185">Reference proteome</keyword>
<dbReference type="Proteomes" id="UP000245207">
    <property type="component" value="Unassembled WGS sequence"/>
</dbReference>
<gene>
    <name evidence="1" type="ORF">CTI12_AA317210</name>
</gene>
<comment type="caution">
    <text evidence="1">The sequence shown here is derived from an EMBL/GenBank/DDBJ whole genome shotgun (WGS) entry which is preliminary data.</text>
</comment>
<evidence type="ECO:0000313" key="2">
    <source>
        <dbReference type="Proteomes" id="UP000245207"/>
    </source>
</evidence>